<dbReference type="EMBL" id="ML003544">
    <property type="protein sequence ID" value="RKP33809.1"/>
    <property type="molecule type" value="Genomic_DNA"/>
</dbReference>
<evidence type="ECO:0000256" key="2">
    <source>
        <dbReference type="SAM" id="MobiDB-lite"/>
    </source>
</evidence>
<reference evidence="4" key="1">
    <citation type="journal article" date="2018" name="Nat. Microbiol.">
        <title>Leveraging single-cell genomics to expand the fungal tree of life.</title>
        <authorList>
            <person name="Ahrendt S.R."/>
            <person name="Quandt C.A."/>
            <person name="Ciobanu D."/>
            <person name="Clum A."/>
            <person name="Salamov A."/>
            <person name="Andreopoulos B."/>
            <person name="Cheng J.F."/>
            <person name="Woyke T."/>
            <person name="Pelin A."/>
            <person name="Henrissat B."/>
            <person name="Reynolds N.K."/>
            <person name="Benny G.L."/>
            <person name="Smith M.E."/>
            <person name="James T.Y."/>
            <person name="Grigoriev I.V."/>
        </authorList>
    </citation>
    <scope>NUCLEOTIDE SEQUENCE [LARGE SCALE GENOMIC DNA]</scope>
    <source>
        <strain evidence="4">RSA 468</strain>
    </source>
</reference>
<feature type="compositionally biased region" description="Pro residues" evidence="2">
    <location>
        <begin position="125"/>
        <end position="148"/>
    </location>
</feature>
<feature type="compositionally biased region" description="Low complexity" evidence="2">
    <location>
        <begin position="219"/>
        <end position="230"/>
    </location>
</feature>
<gene>
    <name evidence="3" type="ORF">BJ085DRAFT_40397</name>
</gene>
<keyword evidence="4" id="KW-1185">Reference proteome</keyword>
<dbReference type="Proteomes" id="UP000268162">
    <property type="component" value="Unassembled WGS sequence"/>
</dbReference>
<name>A0A4V1J3Z8_9FUNG</name>
<protein>
    <submittedName>
        <fullName evidence="3">Uncharacterized protein</fullName>
    </submittedName>
</protein>
<organism evidence="3 4">
    <name type="scientific">Dimargaris cristalligena</name>
    <dbReference type="NCBI Taxonomy" id="215637"/>
    <lineage>
        <taxon>Eukaryota</taxon>
        <taxon>Fungi</taxon>
        <taxon>Fungi incertae sedis</taxon>
        <taxon>Zoopagomycota</taxon>
        <taxon>Kickxellomycotina</taxon>
        <taxon>Dimargaritomycetes</taxon>
        <taxon>Dimargaritales</taxon>
        <taxon>Dimargaritaceae</taxon>
        <taxon>Dimargaris</taxon>
    </lineage>
</organism>
<feature type="coiled-coil region" evidence="1">
    <location>
        <begin position="28"/>
        <end position="55"/>
    </location>
</feature>
<feature type="compositionally biased region" description="Acidic residues" evidence="2">
    <location>
        <begin position="207"/>
        <end position="216"/>
    </location>
</feature>
<sequence>MTRDDLTLPIDIDDSPVPSTVSLLTSALAVLENQLQRAQFDLAQLRQAKEDALLNPLEFVEQLKSKRLAPLPGLQRIIRAPDIDWAYLAQPSADLRGSPPLVYRSSRGNRGVFQNPRFPDAGTLLPPPDDPETPLPSPRPMLPQPPFPSVALARSQSYPTPTVERTPSLPLPPVRTTSSQRKPPAAVKADNRVTKKRKRAPPKYLVDDDLDFDNEDFYPSRSRTSTPSRSRNSRPSKAKSQTESGRSVGPSGSVRTSGYLYNVPLASTQALVMSDDDNTIPGIEPPPPLSASTANGESKWRCAQCRRTADENQRWLCLDCPADDNIQVCDACRVGSARPSNICGRHLVSHRLRPLGRSSASQPAYYHDQDYAQSTDRDFGY</sequence>
<feature type="compositionally biased region" description="Low complexity" evidence="2">
    <location>
        <begin position="244"/>
        <end position="257"/>
    </location>
</feature>
<dbReference type="InterPro" id="IPR037830">
    <property type="entry name" value="ZZZ3"/>
</dbReference>
<feature type="compositionally biased region" description="Polar residues" evidence="2">
    <location>
        <begin position="154"/>
        <end position="165"/>
    </location>
</feature>
<evidence type="ECO:0000313" key="3">
    <source>
        <dbReference type="EMBL" id="RKP33809.1"/>
    </source>
</evidence>
<feature type="compositionally biased region" description="Basic and acidic residues" evidence="2">
    <location>
        <begin position="367"/>
        <end position="381"/>
    </location>
</feature>
<feature type="region of interest" description="Disordered" evidence="2">
    <location>
        <begin position="358"/>
        <end position="381"/>
    </location>
</feature>
<dbReference type="SUPFAM" id="SSF57850">
    <property type="entry name" value="RING/U-box"/>
    <property type="match status" value="1"/>
</dbReference>
<evidence type="ECO:0000256" key="1">
    <source>
        <dbReference type="SAM" id="Coils"/>
    </source>
</evidence>
<keyword evidence="1" id="KW-0175">Coiled coil</keyword>
<evidence type="ECO:0000313" key="4">
    <source>
        <dbReference type="Proteomes" id="UP000268162"/>
    </source>
</evidence>
<dbReference type="AlphaFoldDB" id="A0A4V1J3Z8"/>
<feature type="region of interest" description="Disordered" evidence="2">
    <location>
        <begin position="96"/>
        <end position="257"/>
    </location>
</feature>
<dbReference type="PANTHER" id="PTHR22705:SF0">
    <property type="entry name" value="ZZ-TYPE ZINC FINGER-CONTAINING PROTEIN 3"/>
    <property type="match status" value="1"/>
</dbReference>
<proteinExistence type="predicted"/>
<accession>A0A4V1J3Z8</accession>
<dbReference type="PANTHER" id="PTHR22705">
    <property type="entry name" value="ZINC FINGER, ZZ DOMAIN CONTAINING 3"/>
    <property type="match status" value="1"/>
</dbReference>